<reference evidence="2" key="1">
    <citation type="submission" date="2017-06" db="EMBL/GenBank/DDBJ databases">
        <authorList>
            <person name="Varghese N."/>
            <person name="Submissions S."/>
        </authorList>
    </citation>
    <scope>NUCLEOTIDE SEQUENCE [LARGE SCALE GENOMIC DNA]</scope>
    <source>
        <strain evidence="2">DSM 27993</strain>
    </source>
</reference>
<sequence>MIVFLIRDHIANHTNSNNEVFKIKNIEKVGPAFWVHVTFL</sequence>
<proteinExistence type="predicted"/>
<organism evidence="1 2">
    <name type="scientific">Lutibacter flavus</name>
    <dbReference type="NCBI Taxonomy" id="691689"/>
    <lineage>
        <taxon>Bacteria</taxon>
        <taxon>Pseudomonadati</taxon>
        <taxon>Bacteroidota</taxon>
        <taxon>Flavobacteriia</taxon>
        <taxon>Flavobacteriales</taxon>
        <taxon>Flavobacteriaceae</taxon>
        <taxon>Lutibacter</taxon>
    </lineage>
</organism>
<dbReference type="EMBL" id="FZNX01000001">
    <property type="protein sequence ID" value="SNR36004.1"/>
    <property type="molecule type" value="Genomic_DNA"/>
</dbReference>
<protein>
    <submittedName>
        <fullName evidence="1">Uncharacterized protein</fullName>
    </submittedName>
</protein>
<keyword evidence="2" id="KW-1185">Reference proteome</keyword>
<dbReference type="Proteomes" id="UP000198412">
    <property type="component" value="Unassembled WGS sequence"/>
</dbReference>
<evidence type="ECO:0000313" key="2">
    <source>
        <dbReference type="Proteomes" id="UP000198412"/>
    </source>
</evidence>
<evidence type="ECO:0000313" key="1">
    <source>
        <dbReference type="EMBL" id="SNR36004.1"/>
    </source>
</evidence>
<gene>
    <name evidence="1" type="ORF">SAMN04488111_0802</name>
</gene>
<accession>A0A238VPB8</accession>
<name>A0A238VPB8_9FLAO</name>
<dbReference type="AlphaFoldDB" id="A0A238VPB8"/>